<dbReference type="Proteomes" id="UP000254293">
    <property type="component" value="Unassembled WGS sequence"/>
</dbReference>
<dbReference type="Gene3D" id="3.40.50.150">
    <property type="entry name" value="Vaccinia Virus protein VP39"/>
    <property type="match status" value="1"/>
</dbReference>
<feature type="domain" description="Methyltransferase small" evidence="6">
    <location>
        <begin position="96"/>
        <end position="184"/>
    </location>
</feature>
<feature type="binding site" evidence="5">
    <location>
        <begin position="177"/>
        <end position="180"/>
    </location>
    <ligand>
        <name>substrate</name>
    </ligand>
</feature>
<feature type="binding site" evidence="5">
    <location>
        <position position="132"/>
    </location>
    <ligand>
        <name>S-adenosyl-L-methionine</name>
        <dbReference type="ChEBI" id="CHEBI:59789"/>
    </ligand>
</feature>
<dbReference type="HAMAP" id="MF_02126">
    <property type="entry name" value="RF_methyltr_PrmC"/>
    <property type="match status" value="1"/>
</dbReference>
<dbReference type="InterPro" id="IPR019874">
    <property type="entry name" value="RF_methyltr_PrmC"/>
</dbReference>
<keyword evidence="9" id="KW-1185">Reference proteome</keyword>
<evidence type="ECO:0000256" key="5">
    <source>
        <dbReference type="HAMAP-Rule" id="MF_02126"/>
    </source>
</evidence>
<dbReference type="GO" id="GO:0003676">
    <property type="term" value="F:nucleic acid binding"/>
    <property type="evidence" value="ECO:0007669"/>
    <property type="project" value="InterPro"/>
</dbReference>
<dbReference type="PANTHER" id="PTHR18895:SF74">
    <property type="entry name" value="MTRF1L RELEASE FACTOR GLUTAMINE METHYLTRANSFERASE"/>
    <property type="match status" value="1"/>
</dbReference>
<evidence type="ECO:0000256" key="2">
    <source>
        <dbReference type="ARBA" id="ARBA00022679"/>
    </source>
</evidence>
<dbReference type="NCBIfam" id="TIGR03534">
    <property type="entry name" value="RF_mod_PrmC"/>
    <property type="match status" value="1"/>
</dbReference>
<feature type="binding site" evidence="5">
    <location>
        <position position="159"/>
    </location>
    <ligand>
        <name>S-adenosyl-L-methionine</name>
        <dbReference type="ChEBI" id="CHEBI:59789"/>
    </ligand>
</feature>
<dbReference type="OrthoDB" id="9800643at2"/>
<feature type="binding site" evidence="5">
    <location>
        <begin position="109"/>
        <end position="113"/>
    </location>
    <ligand>
        <name>S-adenosyl-L-methionine</name>
        <dbReference type="ChEBI" id="CHEBI:59789"/>
    </ligand>
</feature>
<gene>
    <name evidence="5 8" type="primary">prmC</name>
    <name evidence="8" type="ORF">NCTC13336_00788</name>
</gene>
<evidence type="ECO:0000259" key="6">
    <source>
        <dbReference type="Pfam" id="PF05175"/>
    </source>
</evidence>
<keyword evidence="3 5" id="KW-0949">S-adenosyl-L-methionine</keyword>
<comment type="function">
    <text evidence="5">Methylates the class 1 translation termination release factors RF1/PrfA and RF2/PrfB on the glutamine residue of the universally conserved GGQ motif.</text>
</comment>
<evidence type="ECO:0000256" key="3">
    <source>
        <dbReference type="ARBA" id="ARBA00022691"/>
    </source>
</evidence>
<dbReference type="RefSeq" id="WP_115307829.1">
    <property type="nucleotide sequence ID" value="NZ_UGJJ01000001.1"/>
</dbReference>
<evidence type="ECO:0000313" key="8">
    <source>
        <dbReference type="EMBL" id="STR00579.1"/>
    </source>
</evidence>
<dbReference type="PROSITE" id="PS00092">
    <property type="entry name" value="N6_MTASE"/>
    <property type="match status" value="1"/>
</dbReference>
<dbReference type="InterPro" id="IPR007848">
    <property type="entry name" value="Small_mtfrase_dom"/>
</dbReference>
<evidence type="ECO:0000256" key="1">
    <source>
        <dbReference type="ARBA" id="ARBA00022603"/>
    </source>
</evidence>
<dbReference type="CDD" id="cd02440">
    <property type="entry name" value="AdoMet_MTases"/>
    <property type="match status" value="1"/>
</dbReference>
<dbReference type="EMBL" id="UGJJ01000001">
    <property type="protein sequence ID" value="STR00579.1"/>
    <property type="molecule type" value="Genomic_DNA"/>
</dbReference>
<dbReference type="InterPro" id="IPR050320">
    <property type="entry name" value="N5-glutamine_MTase"/>
</dbReference>
<dbReference type="GO" id="GO:0032259">
    <property type="term" value="P:methylation"/>
    <property type="evidence" value="ECO:0007669"/>
    <property type="project" value="UniProtKB-KW"/>
</dbReference>
<organism evidence="8 9">
    <name type="scientific">Kingella potus</name>
    <dbReference type="NCBI Taxonomy" id="265175"/>
    <lineage>
        <taxon>Bacteria</taxon>
        <taxon>Pseudomonadati</taxon>
        <taxon>Pseudomonadota</taxon>
        <taxon>Betaproteobacteria</taxon>
        <taxon>Neisseriales</taxon>
        <taxon>Neisseriaceae</taxon>
        <taxon>Kingella</taxon>
    </lineage>
</organism>
<feature type="domain" description="Release factor glutamine methyltransferase N-terminal" evidence="7">
    <location>
        <begin position="4"/>
        <end position="66"/>
    </location>
</feature>
<proteinExistence type="inferred from homology"/>
<dbReference type="InterPro" id="IPR029063">
    <property type="entry name" value="SAM-dependent_MTases_sf"/>
</dbReference>
<evidence type="ECO:0000313" key="9">
    <source>
        <dbReference type="Proteomes" id="UP000254293"/>
    </source>
</evidence>
<accession>A0A377R0G3</accession>
<reference evidence="8 9" key="1">
    <citation type="submission" date="2018-06" db="EMBL/GenBank/DDBJ databases">
        <authorList>
            <consortium name="Pathogen Informatics"/>
            <person name="Doyle S."/>
        </authorList>
    </citation>
    <scope>NUCLEOTIDE SEQUENCE [LARGE SCALE GENOMIC DNA]</scope>
    <source>
        <strain evidence="8 9">NCTC13336</strain>
    </source>
</reference>
<keyword evidence="1 5" id="KW-0489">Methyltransferase</keyword>
<feature type="binding site" evidence="5">
    <location>
        <position position="177"/>
    </location>
    <ligand>
        <name>S-adenosyl-L-methionine</name>
        <dbReference type="ChEBI" id="CHEBI:59789"/>
    </ligand>
</feature>
<dbReference type="AlphaFoldDB" id="A0A377R0G3"/>
<dbReference type="InterPro" id="IPR002052">
    <property type="entry name" value="DNA_methylase_N6_adenine_CS"/>
</dbReference>
<protein>
    <recommendedName>
        <fullName evidence="5">Release factor glutamine methyltransferase</fullName>
        <shortName evidence="5">RF MTase</shortName>
        <ecNumber evidence="5">2.1.1.297</ecNumber>
    </recommendedName>
    <alternativeName>
        <fullName evidence="5">N5-glutamine methyltransferase PrmC</fullName>
    </alternativeName>
    <alternativeName>
        <fullName evidence="5">Protein-(glutamine-N5) MTase PrmC</fullName>
    </alternativeName>
    <alternativeName>
        <fullName evidence="5">Protein-glutamine N-methyltransferase PrmC</fullName>
    </alternativeName>
</protein>
<keyword evidence="2 5" id="KW-0808">Transferase</keyword>
<evidence type="ECO:0000259" key="7">
    <source>
        <dbReference type="Pfam" id="PF17827"/>
    </source>
</evidence>
<dbReference type="Pfam" id="PF05175">
    <property type="entry name" value="MTS"/>
    <property type="match status" value="1"/>
</dbReference>
<dbReference type="SUPFAM" id="SSF53335">
    <property type="entry name" value="S-adenosyl-L-methionine-dependent methyltransferases"/>
    <property type="match status" value="1"/>
</dbReference>
<comment type="catalytic activity">
    <reaction evidence="4 5">
        <text>L-glutaminyl-[peptide chain release factor] + S-adenosyl-L-methionine = N(5)-methyl-L-glutaminyl-[peptide chain release factor] + S-adenosyl-L-homocysteine + H(+)</text>
        <dbReference type="Rhea" id="RHEA:42896"/>
        <dbReference type="Rhea" id="RHEA-COMP:10271"/>
        <dbReference type="Rhea" id="RHEA-COMP:10272"/>
        <dbReference type="ChEBI" id="CHEBI:15378"/>
        <dbReference type="ChEBI" id="CHEBI:30011"/>
        <dbReference type="ChEBI" id="CHEBI:57856"/>
        <dbReference type="ChEBI" id="CHEBI:59789"/>
        <dbReference type="ChEBI" id="CHEBI:61891"/>
        <dbReference type="EC" id="2.1.1.297"/>
    </reaction>
</comment>
<name>A0A377R0G3_9NEIS</name>
<dbReference type="FunFam" id="3.40.50.150:FF:000053">
    <property type="entry name" value="Release factor glutamine methyltransferase"/>
    <property type="match status" value="1"/>
</dbReference>
<dbReference type="PANTHER" id="PTHR18895">
    <property type="entry name" value="HEMK METHYLTRANSFERASE"/>
    <property type="match status" value="1"/>
</dbReference>
<dbReference type="EC" id="2.1.1.297" evidence="5"/>
<evidence type="ECO:0000256" key="4">
    <source>
        <dbReference type="ARBA" id="ARBA00048391"/>
    </source>
</evidence>
<dbReference type="InterPro" id="IPR004556">
    <property type="entry name" value="HemK-like"/>
</dbReference>
<dbReference type="NCBIfam" id="TIGR00536">
    <property type="entry name" value="hemK_fam"/>
    <property type="match status" value="1"/>
</dbReference>
<dbReference type="Gene3D" id="1.10.8.10">
    <property type="entry name" value="DNA helicase RuvA subunit, C-terminal domain"/>
    <property type="match status" value="1"/>
</dbReference>
<dbReference type="GO" id="GO:0102559">
    <property type="term" value="F:peptide chain release factor N(5)-glutamine methyltransferase activity"/>
    <property type="evidence" value="ECO:0007669"/>
    <property type="project" value="UniProtKB-EC"/>
</dbReference>
<dbReference type="InterPro" id="IPR040758">
    <property type="entry name" value="PrmC_N"/>
</dbReference>
<sequence length="271" mass="28734">MTIENYLRRSPLPKNEARLLAQAATGLTHAELITRSRDPLQPDTAAALAALEARRLAGEPVAYILGSREFYGRRFAVSPAVLIPRPETEHLVEAALAHLPAHGSVWDIGTGSGAIAVTLACERPSAQVYASDTSPAALDTARENAAACRARVRFACGSWFDAFPPSECAAFDLIVSNPPYIEAGDPHLQQGDLRFEPPAALTDFSDGLSCIRILAQGAARRLAGGGHLIVEHGCGQGEAARAIFAAAGWRNIRTLPDLAGLDRITLGQKAV</sequence>
<dbReference type="Pfam" id="PF17827">
    <property type="entry name" value="PrmC_N"/>
    <property type="match status" value="1"/>
</dbReference>
<comment type="similarity">
    <text evidence="5">Belongs to the protein N5-glutamine methyltransferase family. PrmC subfamily.</text>
</comment>